<dbReference type="EMBL" id="RJPQ01000001">
    <property type="protein sequence ID" value="RSJ87810.1"/>
    <property type="molecule type" value="Genomic_DNA"/>
</dbReference>
<dbReference type="PANTHER" id="PTHR37815">
    <property type="entry name" value="UPF0397 PROTEIN BC_2624-RELATED"/>
    <property type="match status" value="1"/>
</dbReference>
<evidence type="ECO:0000256" key="2">
    <source>
        <dbReference type="ARBA" id="ARBA00022989"/>
    </source>
</evidence>
<keyword evidence="2" id="KW-0472">Membrane</keyword>
<dbReference type="OrthoDB" id="411368at2"/>
<evidence type="ECO:0000256" key="1">
    <source>
        <dbReference type="ARBA" id="ARBA00022692"/>
    </source>
</evidence>
<keyword evidence="2" id="KW-1133">Transmembrane helix</keyword>
<dbReference type="AlphaFoldDB" id="A0A0F2CKX4"/>
<dbReference type="Proteomes" id="UP000277890">
    <property type="component" value="Unassembled WGS sequence"/>
</dbReference>
<comment type="caution">
    <text evidence="3">The sequence shown here is derived from an EMBL/GenBank/DDBJ whole genome shotgun (WGS) entry which is preliminary data.</text>
</comment>
<gene>
    <name evidence="3" type="primary">hmpT</name>
    <name evidence="3" type="ORF">D8794_00275</name>
</gene>
<protein>
    <submittedName>
        <fullName evidence="3">Thiamine transporter HmpT</fullName>
    </submittedName>
</protein>
<proteinExistence type="predicted"/>
<dbReference type="GO" id="GO:0016020">
    <property type="term" value="C:membrane"/>
    <property type="evidence" value="ECO:0007669"/>
    <property type="project" value="InterPro"/>
</dbReference>
<keyword evidence="1" id="KW-0812">Transmembrane</keyword>
<dbReference type="Pfam" id="PF07155">
    <property type="entry name" value="ECF-ribofla_trS"/>
    <property type="match status" value="1"/>
</dbReference>
<reference evidence="3 4" key="1">
    <citation type="submission" date="2018-11" db="EMBL/GenBank/DDBJ databases">
        <title>Species Designations Belie Phenotypic and Genotypic Heterogeneity in Oral Streptococci.</title>
        <authorList>
            <person name="Velsko I."/>
        </authorList>
    </citation>
    <scope>NUCLEOTIDE SEQUENCE [LARGE SCALE GENOMIC DNA]</scope>
    <source>
        <strain evidence="3 4">A54</strain>
    </source>
</reference>
<dbReference type="RefSeq" id="WP_045500643.1">
    <property type="nucleotide sequence ID" value="NZ_CABPTQ010000003.1"/>
</dbReference>
<dbReference type="Gene3D" id="1.10.1760.20">
    <property type="match status" value="1"/>
</dbReference>
<accession>A0A0F2CKX4</accession>
<evidence type="ECO:0000313" key="3">
    <source>
        <dbReference type="EMBL" id="RSJ87810.1"/>
    </source>
</evidence>
<dbReference type="PANTHER" id="PTHR37815:SF3">
    <property type="entry name" value="UPF0397 PROTEIN SPR0429"/>
    <property type="match status" value="1"/>
</dbReference>
<sequence>MKNNQTRKIALLAVITALSIVLGNFFKIPTPTGFLTLLDAGIYFTAFYFGRKEGALVGGLSGLLIDLVAGYPQWMVFSLICHGLQGYFAGFTGKQRYIGLLLAGLAMVGGYALFGSILSGPGAAIAAIWGNVMQNIFGLVVGYALYRAFPLVLKRAVQPE</sequence>
<dbReference type="InterPro" id="IPR009825">
    <property type="entry name" value="ECF_substrate-spec-like"/>
</dbReference>
<organism evidence="3 4">
    <name type="scientific">Streptococcus cristatus</name>
    <dbReference type="NCBI Taxonomy" id="45634"/>
    <lineage>
        <taxon>Bacteria</taxon>
        <taxon>Bacillati</taxon>
        <taxon>Bacillota</taxon>
        <taxon>Bacilli</taxon>
        <taxon>Lactobacillales</taxon>
        <taxon>Streptococcaceae</taxon>
        <taxon>Streptococcus</taxon>
    </lineage>
</organism>
<evidence type="ECO:0000313" key="4">
    <source>
        <dbReference type="Proteomes" id="UP000277890"/>
    </source>
</evidence>
<name>A0A0F2CKX4_STRCR</name>